<keyword evidence="6" id="KW-0223">Dioxygenase</keyword>
<dbReference type="InterPro" id="IPR027443">
    <property type="entry name" value="IPNS-like_sf"/>
</dbReference>
<comment type="caution">
    <text evidence="6">The sequence shown here is derived from an EMBL/GenBank/DDBJ whole genome shotgun (WGS) entry which is preliminary data.</text>
</comment>
<dbReference type="GO" id="GO:0051213">
    <property type="term" value="F:dioxygenase activity"/>
    <property type="evidence" value="ECO:0007669"/>
    <property type="project" value="UniProtKB-KW"/>
</dbReference>
<dbReference type="InterPro" id="IPR026992">
    <property type="entry name" value="DIOX_N"/>
</dbReference>
<organism evidence="6 7">
    <name type="scientific">Heracleum sosnowskyi</name>
    <dbReference type="NCBI Taxonomy" id="360622"/>
    <lineage>
        <taxon>Eukaryota</taxon>
        <taxon>Viridiplantae</taxon>
        <taxon>Streptophyta</taxon>
        <taxon>Embryophyta</taxon>
        <taxon>Tracheophyta</taxon>
        <taxon>Spermatophyta</taxon>
        <taxon>Magnoliopsida</taxon>
        <taxon>eudicotyledons</taxon>
        <taxon>Gunneridae</taxon>
        <taxon>Pentapetalae</taxon>
        <taxon>asterids</taxon>
        <taxon>campanulids</taxon>
        <taxon>Apiales</taxon>
        <taxon>Apiaceae</taxon>
        <taxon>Apioideae</taxon>
        <taxon>apioid superclade</taxon>
        <taxon>Tordylieae</taxon>
        <taxon>Tordyliinae</taxon>
        <taxon>Heracleum</taxon>
    </lineage>
</organism>
<keyword evidence="3 4" id="KW-0408">Iron</keyword>
<dbReference type="SUPFAM" id="SSF51197">
    <property type="entry name" value="Clavaminate synthase-like"/>
    <property type="match status" value="1"/>
</dbReference>
<dbReference type="InterPro" id="IPR050295">
    <property type="entry name" value="Plant_2OG-oxidoreductases"/>
</dbReference>
<dbReference type="PANTHER" id="PTHR47991">
    <property type="entry name" value="OXOGLUTARATE/IRON-DEPENDENT DIOXYGENASE"/>
    <property type="match status" value="1"/>
</dbReference>
<dbReference type="EMBL" id="JAUIZM010000005">
    <property type="protein sequence ID" value="KAK1385923.1"/>
    <property type="molecule type" value="Genomic_DNA"/>
</dbReference>
<dbReference type="Gene3D" id="2.60.120.330">
    <property type="entry name" value="B-lactam Antibiotic, Isopenicillin N Synthase, Chain"/>
    <property type="match status" value="1"/>
</dbReference>
<dbReference type="GO" id="GO:0016705">
    <property type="term" value="F:oxidoreductase activity, acting on paired donors, with incorporation or reduction of molecular oxygen"/>
    <property type="evidence" value="ECO:0007669"/>
    <property type="project" value="UniProtKB-ARBA"/>
</dbReference>
<evidence type="ECO:0000256" key="1">
    <source>
        <dbReference type="ARBA" id="ARBA00008056"/>
    </source>
</evidence>
<dbReference type="AlphaFoldDB" id="A0AAD8MW44"/>
<evidence type="ECO:0000256" key="4">
    <source>
        <dbReference type="RuleBase" id="RU003682"/>
    </source>
</evidence>
<evidence type="ECO:0000313" key="7">
    <source>
        <dbReference type="Proteomes" id="UP001237642"/>
    </source>
</evidence>
<dbReference type="InterPro" id="IPR005123">
    <property type="entry name" value="Oxoglu/Fe-dep_dioxygenase_dom"/>
</dbReference>
<name>A0AAD8MW44_9APIA</name>
<evidence type="ECO:0000313" key="6">
    <source>
        <dbReference type="EMBL" id="KAK1385923.1"/>
    </source>
</evidence>
<sequence length="354" mass="40097">MAPPVLSLDKYNSSSVKTPVENENKYTPIPSHFAYFNNPEDSNSLPGDIIPVIDYSLLISEDLDQQTKCVSELGNACREWGFFIVKNHGVSEKLYEDMFEKCEEFNSMSDDEKQEFKMTKGVMDRIRFGSSNNLSSTEIRFWRDYLKMFVHPDFNSPHKPAGFSEILLELSTKQREVMKNLLGGVSKSLEVEESYLHNIVEMDKGMDYFLLNTYPPCPQPELAIGLSPHTDFGIMIMVVSNGVGGLQIQKNGKWFNVDAHRNHLMVNLGDQMEILTNGKYKSAVHRVIVNNKTTRMSLVTSYGPEENNLVVPAPKFVDDNSNPPAYRGMKYGDYFIADQSSTTKAVSTLDLIRI</sequence>
<dbReference type="Pfam" id="PF03171">
    <property type="entry name" value="2OG-FeII_Oxy"/>
    <property type="match status" value="1"/>
</dbReference>
<dbReference type="GO" id="GO:0046872">
    <property type="term" value="F:metal ion binding"/>
    <property type="evidence" value="ECO:0007669"/>
    <property type="project" value="UniProtKB-KW"/>
</dbReference>
<dbReference type="Pfam" id="PF14226">
    <property type="entry name" value="DIOX_N"/>
    <property type="match status" value="1"/>
</dbReference>
<protein>
    <submittedName>
        <fullName evidence="6">Fe2OG dioxygenase domain-containing protein</fullName>
    </submittedName>
</protein>
<comment type="similarity">
    <text evidence="1 4">Belongs to the iron/ascorbate-dependent oxidoreductase family.</text>
</comment>
<keyword evidence="2 4" id="KW-0479">Metal-binding</keyword>
<accession>A0AAD8MW44</accession>
<dbReference type="Proteomes" id="UP001237642">
    <property type="component" value="Unassembled WGS sequence"/>
</dbReference>
<keyword evidence="7" id="KW-1185">Reference proteome</keyword>
<evidence type="ECO:0000256" key="2">
    <source>
        <dbReference type="ARBA" id="ARBA00022723"/>
    </source>
</evidence>
<proteinExistence type="inferred from homology"/>
<evidence type="ECO:0000259" key="5">
    <source>
        <dbReference type="PROSITE" id="PS51471"/>
    </source>
</evidence>
<dbReference type="PROSITE" id="PS51471">
    <property type="entry name" value="FE2OG_OXY"/>
    <property type="match status" value="1"/>
</dbReference>
<dbReference type="InterPro" id="IPR044861">
    <property type="entry name" value="IPNS-like_FE2OG_OXY"/>
</dbReference>
<reference evidence="6" key="2">
    <citation type="submission" date="2023-05" db="EMBL/GenBank/DDBJ databases">
        <authorList>
            <person name="Schelkunov M.I."/>
        </authorList>
    </citation>
    <scope>NUCLEOTIDE SEQUENCE</scope>
    <source>
        <strain evidence="6">Hsosn_3</strain>
        <tissue evidence="6">Leaf</tissue>
    </source>
</reference>
<reference evidence="6" key="1">
    <citation type="submission" date="2023-02" db="EMBL/GenBank/DDBJ databases">
        <title>Genome of toxic invasive species Heracleum sosnowskyi carries increased number of genes despite the absence of recent whole-genome duplications.</title>
        <authorList>
            <person name="Schelkunov M."/>
            <person name="Shtratnikova V."/>
            <person name="Makarenko M."/>
            <person name="Klepikova A."/>
            <person name="Omelchenko D."/>
            <person name="Novikova G."/>
            <person name="Obukhova E."/>
            <person name="Bogdanov V."/>
            <person name="Penin A."/>
            <person name="Logacheva M."/>
        </authorList>
    </citation>
    <scope>NUCLEOTIDE SEQUENCE</scope>
    <source>
        <strain evidence="6">Hsosn_3</strain>
        <tissue evidence="6">Leaf</tissue>
    </source>
</reference>
<evidence type="ECO:0000256" key="3">
    <source>
        <dbReference type="ARBA" id="ARBA00023004"/>
    </source>
</evidence>
<feature type="domain" description="Fe2OG dioxygenase" evidence="5">
    <location>
        <begin position="205"/>
        <end position="304"/>
    </location>
</feature>
<gene>
    <name evidence="6" type="ORF">POM88_023658</name>
</gene>
<keyword evidence="4" id="KW-0560">Oxidoreductase</keyword>
<dbReference type="PRINTS" id="PR00682">
    <property type="entry name" value="IPNSYNTHASE"/>
</dbReference>